<reference evidence="5" key="1">
    <citation type="journal article" date="2019" name="Int. J. Syst. Evol. Microbiol.">
        <title>The Global Catalogue of Microorganisms (GCM) 10K type strain sequencing project: providing services to taxonomists for standard genome sequencing and annotation.</title>
        <authorList>
            <consortium name="The Broad Institute Genomics Platform"/>
            <consortium name="The Broad Institute Genome Sequencing Center for Infectious Disease"/>
            <person name="Wu L."/>
            <person name="Ma J."/>
        </authorList>
    </citation>
    <scope>NUCLEOTIDE SEQUENCE [LARGE SCALE GENOMIC DNA]</scope>
    <source>
        <strain evidence="5">CCUG 55491</strain>
    </source>
</reference>
<keyword evidence="5" id="KW-1185">Reference proteome</keyword>
<dbReference type="PANTHER" id="PTHR43877:SF2">
    <property type="entry name" value="AMINOALKYLPHOSPHONATE N-ACETYLTRANSFERASE-RELATED"/>
    <property type="match status" value="1"/>
</dbReference>
<keyword evidence="1 4" id="KW-0808">Transferase</keyword>
<proteinExistence type="predicted"/>
<evidence type="ECO:0000256" key="1">
    <source>
        <dbReference type="ARBA" id="ARBA00022679"/>
    </source>
</evidence>
<name>A0ABW2YTM2_9GAMM</name>
<dbReference type="Gene3D" id="3.40.630.30">
    <property type="match status" value="1"/>
</dbReference>
<dbReference type="InterPro" id="IPR016181">
    <property type="entry name" value="Acyl_CoA_acyltransferase"/>
</dbReference>
<comment type="caution">
    <text evidence="4">The sequence shown here is derived from an EMBL/GenBank/DDBJ whole genome shotgun (WGS) entry which is preliminary data.</text>
</comment>
<dbReference type="RefSeq" id="WP_386812937.1">
    <property type="nucleotide sequence ID" value="NZ_JBHTIH010000006.1"/>
</dbReference>
<dbReference type="SUPFAM" id="SSF55729">
    <property type="entry name" value="Acyl-CoA N-acyltransferases (Nat)"/>
    <property type="match status" value="1"/>
</dbReference>
<sequence length="151" mass="16644">MTLSIRRATAADLDTLAPLFDRYRQFYGQHGDSAASHAFIAQRLQRDESVVLLAQLDGAAAGFTQLYPSFSSVRAARVWVLNDLYVDDSARRRGVAQALLAAAAEFARGDGALRLVLETNPDNHAAQALYESRGWQRYDDTLRYLLPLAAG</sequence>
<dbReference type="EC" id="2.3.-.-" evidence="4"/>
<dbReference type="Proteomes" id="UP001597090">
    <property type="component" value="Unassembled WGS sequence"/>
</dbReference>
<dbReference type="GO" id="GO:0016746">
    <property type="term" value="F:acyltransferase activity"/>
    <property type="evidence" value="ECO:0007669"/>
    <property type="project" value="UniProtKB-KW"/>
</dbReference>
<dbReference type="PANTHER" id="PTHR43877">
    <property type="entry name" value="AMINOALKYLPHOSPHONATE N-ACETYLTRANSFERASE-RELATED-RELATED"/>
    <property type="match status" value="1"/>
</dbReference>
<feature type="domain" description="N-acetyltransferase" evidence="3">
    <location>
        <begin position="3"/>
        <end position="151"/>
    </location>
</feature>
<gene>
    <name evidence="4" type="ORF">ACFQZQ_11475</name>
</gene>
<evidence type="ECO:0000313" key="4">
    <source>
        <dbReference type="EMBL" id="MFD0739896.1"/>
    </source>
</evidence>
<evidence type="ECO:0000313" key="5">
    <source>
        <dbReference type="Proteomes" id="UP001597090"/>
    </source>
</evidence>
<dbReference type="Pfam" id="PF00583">
    <property type="entry name" value="Acetyltransf_1"/>
    <property type="match status" value="1"/>
</dbReference>
<evidence type="ECO:0000256" key="2">
    <source>
        <dbReference type="ARBA" id="ARBA00023315"/>
    </source>
</evidence>
<dbReference type="EMBL" id="JBHTIH010000006">
    <property type="protein sequence ID" value="MFD0739896.1"/>
    <property type="molecule type" value="Genomic_DNA"/>
</dbReference>
<dbReference type="InterPro" id="IPR000182">
    <property type="entry name" value="GNAT_dom"/>
</dbReference>
<dbReference type="PROSITE" id="PS51186">
    <property type="entry name" value="GNAT"/>
    <property type="match status" value="1"/>
</dbReference>
<protein>
    <submittedName>
        <fullName evidence="4">GNAT family N-acetyltransferase</fullName>
        <ecNumber evidence="4">2.3.-.-</ecNumber>
    </submittedName>
</protein>
<organism evidence="4 5">
    <name type="scientific">Lysobacter koreensis</name>
    <dbReference type="NCBI Taxonomy" id="266122"/>
    <lineage>
        <taxon>Bacteria</taxon>
        <taxon>Pseudomonadati</taxon>
        <taxon>Pseudomonadota</taxon>
        <taxon>Gammaproteobacteria</taxon>
        <taxon>Lysobacterales</taxon>
        <taxon>Lysobacteraceae</taxon>
        <taxon>Lysobacter</taxon>
    </lineage>
</organism>
<keyword evidence="2 4" id="KW-0012">Acyltransferase</keyword>
<dbReference type="InterPro" id="IPR050832">
    <property type="entry name" value="Bact_Acetyltransf"/>
</dbReference>
<accession>A0ABW2YTM2</accession>
<evidence type="ECO:0000259" key="3">
    <source>
        <dbReference type="PROSITE" id="PS51186"/>
    </source>
</evidence>